<name>A1ZQ09_MICM2</name>
<protein>
    <submittedName>
        <fullName evidence="1">Uncharacterized protein</fullName>
    </submittedName>
</protein>
<keyword evidence="2" id="KW-1185">Reference proteome</keyword>
<organism evidence="1 2">
    <name type="scientific">Microscilla marina ATCC 23134</name>
    <dbReference type="NCBI Taxonomy" id="313606"/>
    <lineage>
        <taxon>Bacteria</taxon>
        <taxon>Pseudomonadati</taxon>
        <taxon>Bacteroidota</taxon>
        <taxon>Cytophagia</taxon>
        <taxon>Cytophagales</taxon>
        <taxon>Microscillaceae</taxon>
        <taxon>Microscilla</taxon>
    </lineage>
</organism>
<dbReference type="EMBL" id="AAWS01000023">
    <property type="protein sequence ID" value="EAY27418.1"/>
    <property type="molecule type" value="Genomic_DNA"/>
</dbReference>
<evidence type="ECO:0000313" key="1">
    <source>
        <dbReference type="EMBL" id="EAY27418.1"/>
    </source>
</evidence>
<gene>
    <name evidence="1" type="ORF">M23134_06819</name>
</gene>
<reference evidence="1 2" key="1">
    <citation type="submission" date="2007-01" db="EMBL/GenBank/DDBJ databases">
        <authorList>
            <person name="Haygood M."/>
            <person name="Podell S."/>
            <person name="Anderson C."/>
            <person name="Hopkinson B."/>
            <person name="Roe K."/>
            <person name="Barbeau K."/>
            <person name="Gaasterland T."/>
            <person name="Ferriera S."/>
            <person name="Johnson J."/>
            <person name="Kravitz S."/>
            <person name="Beeson K."/>
            <person name="Sutton G."/>
            <person name="Rogers Y.-H."/>
            <person name="Friedman R."/>
            <person name="Frazier M."/>
            <person name="Venter J.C."/>
        </authorList>
    </citation>
    <scope>NUCLEOTIDE SEQUENCE [LARGE SCALE GENOMIC DNA]</scope>
    <source>
        <strain evidence="1 2">ATCC 23134</strain>
    </source>
</reference>
<comment type="caution">
    <text evidence="1">The sequence shown here is derived from an EMBL/GenBank/DDBJ whole genome shotgun (WGS) entry which is preliminary data.</text>
</comment>
<evidence type="ECO:0000313" key="2">
    <source>
        <dbReference type="Proteomes" id="UP000004095"/>
    </source>
</evidence>
<proteinExistence type="predicted"/>
<sequence>MLLLKPKLFFIYLIFVVLQVLCHKKAIVAVYIILNSP</sequence>
<dbReference type="AlphaFoldDB" id="A1ZQ09"/>
<dbReference type="Proteomes" id="UP000004095">
    <property type="component" value="Unassembled WGS sequence"/>
</dbReference>
<accession>A1ZQ09</accession>